<reference evidence="1 2" key="1">
    <citation type="submission" date="2023-04" db="EMBL/GenBank/DDBJ databases">
        <title>Tenacibaculum tangerinum sp. nov., isolated from sea tidal flat of South Korea.</title>
        <authorList>
            <person name="Lee S.H."/>
            <person name="Kim J.-J."/>
        </authorList>
    </citation>
    <scope>NUCLEOTIDE SEQUENCE [LARGE SCALE GENOMIC DNA]</scope>
    <source>
        <strain evidence="1 2">GRR-S3-23</strain>
    </source>
</reference>
<name>A0ABY8L7G7_9FLAO</name>
<gene>
    <name evidence="1" type="ORF">P8625_01625</name>
</gene>
<evidence type="ECO:0008006" key="3">
    <source>
        <dbReference type="Google" id="ProtNLM"/>
    </source>
</evidence>
<protein>
    <recommendedName>
        <fullName evidence="3">DUF4369 domain-containing protein</fullName>
    </recommendedName>
</protein>
<evidence type="ECO:0000313" key="2">
    <source>
        <dbReference type="Proteomes" id="UP001232001"/>
    </source>
</evidence>
<keyword evidence="2" id="KW-1185">Reference proteome</keyword>
<accession>A0ABY8L7G7</accession>
<evidence type="ECO:0000313" key="1">
    <source>
        <dbReference type="EMBL" id="WGH75890.1"/>
    </source>
</evidence>
<dbReference type="Proteomes" id="UP001232001">
    <property type="component" value="Chromosome"/>
</dbReference>
<dbReference type="RefSeq" id="WP_279651761.1">
    <property type="nucleotide sequence ID" value="NZ_CP122539.1"/>
</dbReference>
<sequence>MKKTILIILCLIFANNTLCQTQKASLVFLDGDILEGYGIITKKNEIKFRISLDDAPDIWDSLLIKGIIFHGFEIDIEYEYIHTKRNKEPELLRIVSKGKITVYERKKLYTNYTNYLHDKKGNNGSFYVGENVDLFIKRDGEEVATLYNRTMKKSIQNYFKDCDVMVDLIESKEYTKYSRIELVKNYNIFCGD</sequence>
<dbReference type="EMBL" id="CP122539">
    <property type="protein sequence ID" value="WGH75890.1"/>
    <property type="molecule type" value="Genomic_DNA"/>
</dbReference>
<proteinExistence type="predicted"/>
<organism evidence="1 2">
    <name type="scientific">Tenacibaculum tangerinum</name>
    <dbReference type="NCBI Taxonomy" id="3038772"/>
    <lineage>
        <taxon>Bacteria</taxon>
        <taxon>Pseudomonadati</taxon>
        <taxon>Bacteroidota</taxon>
        <taxon>Flavobacteriia</taxon>
        <taxon>Flavobacteriales</taxon>
        <taxon>Flavobacteriaceae</taxon>
        <taxon>Tenacibaculum</taxon>
    </lineage>
</organism>